<comment type="caution">
    <text evidence="1">The sequence shown here is derived from an EMBL/GenBank/DDBJ whole genome shotgun (WGS) entry which is preliminary data.</text>
</comment>
<accession>A0ACC2EUK5</accession>
<dbReference type="EMBL" id="CM055092">
    <property type="protein sequence ID" value="KAJ7570168.1"/>
    <property type="molecule type" value="Genomic_DNA"/>
</dbReference>
<keyword evidence="2" id="KW-1185">Reference proteome</keyword>
<dbReference type="Proteomes" id="UP001162992">
    <property type="component" value="Chromosome 1"/>
</dbReference>
<evidence type="ECO:0000313" key="2">
    <source>
        <dbReference type="Proteomes" id="UP001162992"/>
    </source>
</evidence>
<proteinExistence type="predicted"/>
<evidence type="ECO:0000313" key="1">
    <source>
        <dbReference type="EMBL" id="KAJ7570168.1"/>
    </source>
</evidence>
<gene>
    <name evidence="1" type="ORF">O6H91_01G108700</name>
</gene>
<sequence length="329" mass="35809">MQRPVLAAANGCSSSSSFITNPRRIHDAAAAAVAKTAMNCQTHNHSSCTLNFVRGSSSSRQCEQRTADKVDMLSAIGALKCSNYCSLSYNSKQESSELHCTRRSFELKILLTYLAANEFMQPYAIALDRNANQSEIISNPTSESTVEPKAAETRKAVRKMVDTNEWFQFRGEGFSIRVPPGFEDILDPDESGGGYSLYGERAKPKTFAARFSSPDGLELVSVVICTASQLKLSFFEISDILELGSISEAAKMFIPAGARLAFAQEIRPTESNPSRTYYVYEFLANDKCVVMTAAAANGKVYVVGAMAPKSKWRSVGSTLRSAAASFSLL</sequence>
<reference evidence="2" key="1">
    <citation type="journal article" date="2024" name="Proc. Natl. Acad. Sci. U.S.A.">
        <title>Extraordinary preservation of gene collinearity over three hundred million years revealed in homosporous lycophytes.</title>
        <authorList>
            <person name="Li C."/>
            <person name="Wickell D."/>
            <person name="Kuo L.Y."/>
            <person name="Chen X."/>
            <person name="Nie B."/>
            <person name="Liao X."/>
            <person name="Peng D."/>
            <person name="Ji J."/>
            <person name="Jenkins J."/>
            <person name="Williams M."/>
            <person name="Shu S."/>
            <person name="Plott C."/>
            <person name="Barry K."/>
            <person name="Rajasekar S."/>
            <person name="Grimwood J."/>
            <person name="Han X."/>
            <person name="Sun S."/>
            <person name="Hou Z."/>
            <person name="He W."/>
            <person name="Dai G."/>
            <person name="Sun C."/>
            <person name="Schmutz J."/>
            <person name="Leebens-Mack J.H."/>
            <person name="Li F.W."/>
            <person name="Wang L."/>
        </authorList>
    </citation>
    <scope>NUCLEOTIDE SEQUENCE [LARGE SCALE GENOMIC DNA]</scope>
    <source>
        <strain evidence="2">cv. PW_Plant_1</strain>
    </source>
</reference>
<protein>
    <submittedName>
        <fullName evidence="1">Uncharacterized protein</fullName>
    </submittedName>
</protein>
<name>A0ACC2EUK5_DIPCM</name>
<organism evidence="1 2">
    <name type="scientific">Diphasiastrum complanatum</name>
    <name type="common">Issler's clubmoss</name>
    <name type="synonym">Lycopodium complanatum</name>
    <dbReference type="NCBI Taxonomy" id="34168"/>
    <lineage>
        <taxon>Eukaryota</taxon>
        <taxon>Viridiplantae</taxon>
        <taxon>Streptophyta</taxon>
        <taxon>Embryophyta</taxon>
        <taxon>Tracheophyta</taxon>
        <taxon>Lycopodiopsida</taxon>
        <taxon>Lycopodiales</taxon>
        <taxon>Lycopodiaceae</taxon>
        <taxon>Lycopodioideae</taxon>
        <taxon>Diphasiastrum</taxon>
    </lineage>
</organism>